<proteinExistence type="predicted"/>
<dbReference type="InterPro" id="IPR018062">
    <property type="entry name" value="HTH_AraC-typ_CS"/>
</dbReference>
<comment type="caution">
    <text evidence="5">The sequence shown here is derived from an EMBL/GenBank/DDBJ whole genome shotgun (WGS) entry which is preliminary data.</text>
</comment>
<keyword evidence="6" id="KW-1185">Reference proteome</keyword>
<dbReference type="SMART" id="SM00342">
    <property type="entry name" value="HTH_ARAC"/>
    <property type="match status" value="1"/>
</dbReference>
<dbReference type="Proteomes" id="UP000721844">
    <property type="component" value="Unassembled WGS sequence"/>
</dbReference>
<evidence type="ECO:0000256" key="1">
    <source>
        <dbReference type="ARBA" id="ARBA00023015"/>
    </source>
</evidence>
<dbReference type="InterPro" id="IPR050204">
    <property type="entry name" value="AraC_XylS_family_regulators"/>
</dbReference>
<dbReference type="GO" id="GO:0043565">
    <property type="term" value="F:sequence-specific DNA binding"/>
    <property type="evidence" value="ECO:0007669"/>
    <property type="project" value="InterPro"/>
</dbReference>
<accession>A0A963Z8H2</accession>
<dbReference type="Gene3D" id="1.10.10.60">
    <property type="entry name" value="Homeodomain-like"/>
    <property type="match status" value="2"/>
</dbReference>
<dbReference type="SUPFAM" id="SSF46689">
    <property type="entry name" value="Homeodomain-like"/>
    <property type="match status" value="2"/>
</dbReference>
<dbReference type="GO" id="GO:0003700">
    <property type="term" value="F:DNA-binding transcription factor activity"/>
    <property type="evidence" value="ECO:0007669"/>
    <property type="project" value="InterPro"/>
</dbReference>
<evidence type="ECO:0000313" key="6">
    <source>
        <dbReference type="Proteomes" id="UP000721844"/>
    </source>
</evidence>
<dbReference type="PROSITE" id="PS01124">
    <property type="entry name" value="HTH_ARAC_FAMILY_2"/>
    <property type="match status" value="1"/>
</dbReference>
<feature type="domain" description="HTH araC/xylS-type" evidence="4">
    <location>
        <begin position="113"/>
        <end position="211"/>
    </location>
</feature>
<dbReference type="PROSITE" id="PS00041">
    <property type="entry name" value="HTH_ARAC_FAMILY_1"/>
    <property type="match status" value="1"/>
</dbReference>
<dbReference type="InterPro" id="IPR018060">
    <property type="entry name" value="HTH_AraC"/>
</dbReference>
<evidence type="ECO:0000256" key="2">
    <source>
        <dbReference type="ARBA" id="ARBA00023125"/>
    </source>
</evidence>
<protein>
    <submittedName>
        <fullName evidence="5">Helix-turn-helix transcriptional regulator</fullName>
    </submittedName>
</protein>
<dbReference type="PRINTS" id="PR00032">
    <property type="entry name" value="HTHARAC"/>
</dbReference>
<evidence type="ECO:0000313" key="5">
    <source>
        <dbReference type="EMBL" id="MCB8883812.1"/>
    </source>
</evidence>
<keyword evidence="3" id="KW-0804">Transcription</keyword>
<dbReference type="PANTHER" id="PTHR46796">
    <property type="entry name" value="HTH-TYPE TRANSCRIPTIONAL ACTIVATOR RHAS-RELATED"/>
    <property type="match status" value="1"/>
</dbReference>
<dbReference type="Pfam" id="PF12833">
    <property type="entry name" value="HTH_18"/>
    <property type="match status" value="1"/>
</dbReference>
<sequence length="231" mass="26087">MLDLRRDLVCCVSSPFDCIRIDLPRAALDEFADEIGAATITHLNFRHGVAVDDAVLKNIGQSLLPAVEHPETVNHLFLDYISLAFRAHVATIYGGLNQPRYTKNQGLAPWQTKRATEMMESRLEGDISFADVARECRLSRSHFARAFKQSTGFPPHRWLQQRRVEHARDLLLKDKLTLAEIAVRCGFADQSHFNRVFLSHAGTTPGTWRRRHRSAPAYTPSVSSHLETACI</sequence>
<keyword evidence="1" id="KW-0805">Transcription regulation</keyword>
<dbReference type="EMBL" id="JAESVA010000017">
    <property type="protein sequence ID" value="MCB8883812.1"/>
    <property type="molecule type" value="Genomic_DNA"/>
</dbReference>
<evidence type="ECO:0000256" key="3">
    <source>
        <dbReference type="ARBA" id="ARBA00023163"/>
    </source>
</evidence>
<dbReference type="AlphaFoldDB" id="A0A963Z8H2"/>
<evidence type="ECO:0000259" key="4">
    <source>
        <dbReference type="PROSITE" id="PS01124"/>
    </source>
</evidence>
<dbReference type="InterPro" id="IPR009057">
    <property type="entry name" value="Homeodomain-like_sf"/>
</dbReference>
<name>A0A963Z8H2_9PROT</name>
<keyword evidence="2" id="KW-0238">DNA-binding</keyword>
<organism evidence="5 6">
    <name type="scientific">Acidisoma cellulosilyticum</name>
    <dbReference type="NCBI Taxonomy" id="2802395"/>
    <lineage>
        <taxon>Bacteria</taxon>
        <taxon>Pseudomonadati</taxon>
        <taxon>Pseudomonadota</taxon>
        <taxon>Alphaproteobacteria</taxon>
        <taxon>Acetobacterales</taxon>
        <taxon>Acidocellaceae</taxon>
        <taxon>Acidisoma</taxon>
    </lineage>
</organism>
<gene>
    <name evidence="5" type="ORF">ACELLULO517_26435</name>
</gene>
<dbReference type="PANTHER" id="PTHR46796:SF14">
    <property type="entry name" value="TRANSCRIPTIONAL REGULATORY PROTEIN"/>
    <property type="match status" value="1"/>
</dbReference>
<reference evidence="5 6" key="1">
    <citation type="journal article" date="2021" name="Microorganisms">
        <title>Acidisoma silvae sp. nov. and Acidisomacellulosilytica sp. nov., Two Acidophilic Bacteria Isolated from Decaying Wood, Hydrolyzing Cellulose and Producing Poly-3-hydroxybutyrate.</title>
        <authorList>
            <person name="Mieszkin S."/>
            <person name="Pouder E."/>
            <person name="Uroz S."/>
            <person name="Simon-Colin C."/>
            <person name="Alain K."/>
        </authorList>
    </citation>
    <scope>NUCLEOTIDE SEQUENCE [LARGE SCALE GENOMIC DNA]</scope>
    <source>
        <strain evidence="5 6">HW T5.17</strain>
    </source>
</reference>
<dbReference type="InterPro" id="IPR020449">
    <property type="entry name" value="Tscrpt_reg_AraC-type_HTH"/>
</dbReference>